<dbReference type="PANTHER" id="PTHR43861">
    <property type="entry name" value="TRANS-ACONITATE 2-METHYLTRANSFERASE-RELATED"/>
    <property type="match status" value="1"/>
</dbReference>
<reference evidence="2 4" key="2">
    <citation type="submission" date="2016-11" db="EMBL/GenBank/DDBJ databases">
        <title>Genome sequencing of Amycolatopsis regifaucium.</title>
        <authorList>
            <person name="Mayilraj S."/>
            <person name="Kaur N."/>
        </authorList>
    </citation>
    <scope>NUCLEOTIDE SEQUENCE [LARGE SCALE GENOMIC DNA]</scope>
    <source>
        <strain evidence="2 4">GY080</strain>
    </source>
</reference>
<gene>
    <name evidence="2" type="ORF">ATP06_0209705</name>
    <name evidence="1" type="ORF">AVL48_31090</name>
</gene>
<sequence>MWDPVKYLDYADLRARPFHDLIGRIPAGKPRRVADLGCGPGNLTAVLAERWPDAIIEASDSSPEMVEAARSRGVDARVLDVNDWAPEPDTDVVISNAVLQWVSEHRLLLRRWVDLLPSGATLAFQVPGNFDAPSHALVRALARTEEWAARLADVVLRENEAVDSPLGYGNLLADAGCAVDAWETTYLQRLSGENAVLEWITGTSLRPVKEAFPGADWAHFRAQLARLLDEAYPPRPDGTTWFEFRRVFVVAVVP</sequence>
<evidence type="ECO:0000313" key="2">
    <source>
        <dbReference type="EMBL" id="OKA08991.1"/>
    </source>
</evidence>
<dbReference type="Gene3D" id="1.10.150.290">
    <property type="entry name" value="S-adenosyl-L-methionine-dependent methyltransferases"/>
    <property type="match status" value="1"/>
</dbReference>
<keyword evidence="1" id="KW-0808">Transferase</keyword>
<dbReference type="NCBIfam" id="NF010703">
    <property type="entry name" value="PRK14103.1"/>
    <property type="match status" value="1"/>
</dbReference>
<dbReference type="SUPFAM" id="SSF53335">
    <property type="entry name" value="S-adenosyl-L-methionine-dependent methyltransferases"/>
    <property type="match status" value="1"/>
</dbReference>
<dbReference type="RefSeq" id="WP_061982767.1">
    <property type="nucleotide sequence ID" value="NZ_FOPQ01000020.1"/>
</dbReference>
<dbReference type="AlphaFoldDB" id="A0A154MM98"/>
<dbReference type="Gene3D" id="3.40.50.150">
    <property type="entry name" value="Vaccinia Virus protein VP39"/>
    <property type="match status" value="1"/>
</dbReference>
<evidence type="ECO:0000313" key="3">
    <source>
        <dbReference type="Proteomes" id="UP000076321"/>
    </source>
</evidence>
<organism evidence="1 3">
    <name type="scientific">Amycolatopsis regifaucium</name>
    <dbReference type="NCBI Taxonomy" id="546365"/>
    <lineage>
        <taxon>Bacteria</taxon>
        <taxon>Bacillati</taxon>
        <taxon>Actinomycetota</taxon>
        <taxon>Actinomycetes</taxon>
        <taxon>Pseudonocardiales</taxon>
        <taxon>Pseudonocardiaceae</taxon>
        <taxon>Amycolatopsis</taxon>
    </lineage>
</organism>
<protein>
    <submittedName>
        <fullName evidence="1">Trans-aconitate methyltransferase</fullName>
    </submittedName>
</protein>
<dbReference type="Proteomes" id="UP000076321">
    <property type="component" value="Unassembled WGS sequence"/>
</dbReference>
<keyword evidence="4" id="KW-1185">Reference proteome</keyword>
<proteinExistence type="predicted"/>
<dbReference type="InterPro" id="IPR029063">
    <property type="entry name" value="SAM-dependent_MTases_sf"/>
</dbReference>
<dbReference type="EMBL" id="LQCI01000011">
    <property type="protein sequence ID" value="KZB85401.1"/>
    <property type="molecule type" value="Genomic_DNA"/>
</dbReference>
<dbReference type="Proteomes" id="UP000186883">
    <property type="component" value="Unassembled WGS sequence"/>
</dbReference>
<dbReference type="PANTHER" id="PTHR43861:SF1">
    <property type="entry name" value="TRANS-ACONITATE 2-METHYLTRANSFERASE"/>
    <property type="match status" value="1"/>
</dbReference>
<dbReference type="Pfam" id="PF13489">
    <property type="entry name" value="Methyltransf_23"/>
    <property type="match status" value="1"/>
</dbReference>
<comment type="caution">
    <text evidence="1">The sequence shown here is derived from an EMBL/GenBank/DDBJ whole genome shotgun (WGS) entry which is preliminary data.</text>
</comment>
<accession>A0A154MM98</accession>
<reference evidence="1 3" key="1">
    <citation type="submission" date="2015-12" db="EMBL/GenBank/DDBJ databases">
        <title>Amycolatopsis regifaucium genome sequencing and assembly.</title>
        <authorList>
            <person name="Mayilraj S."/>
        </authorList>
    </citation>
    <scope>NUCLEOTIDE SEQUENCE [LARGE SCALE GENOMIC DNA]</scope>
    <source>
        <strain evidence="1 3">GY080</strain>
    </source>
</reference>
<dbReference type="EMBL" id="LOBU02000009">
    <property type="protein sequence ID" value="OKA08991.1"/>
    <property type="molecule type" value="Genomic_DNA"/>
</dbReference>
<dbReference type="CDD" id="cd02440">
    <property type="entry name" value="AdoMet_MTases"/>
    <property type="match status" value="1"/>
</dbReference>
<dbReference type="GO" id="GO:0030798">
    <property type="term" value="F:trans-aconitate 2-methyltransferase activity"/>
    <property type="evidence" value="ECO:0007669"/>
    <property type="project" value="InterPro"/>
</dbReference>
<dbReference type="OrthoDB" id="9795085at2"/>
<keyword evidence="1" id="KW-0489">Methyltransferase</keyword>
<evidence type="ECO:0000313" key="1">
    <source>
        <dbReference type="EMBL" id="KZB85401.1"/>
    </source>
</evidence>
<evidence type="ECO:0000313" key="4">
    <source>
        <dbReference type="Proteomes" id="UP000186883"/>
    </source>
</evidence>
<dbReference type="InterPro" id="IPR023149">
    <property type="entry name" value="Trans_acon_MeTrfase_C"/>
</dbReference>
<dbReference type="GO" id="GO:0032259">
    <property type="term" value="P:methylation"/>
    <property type="evidence" value="ECO:0007669"/>
    <property type="project" value="UniProtKB-KW"/>
</dbReference>
<name>A0A154MM98_9PSEU</name>